<dbReference type="GO" id="GO:0005634">
    <property type="term" value="C:nucleus"/>
    <property type="evidence" value="ECO:0007669"/>
    <property type="project" value="TreeGrafter"/>
</dbReference>
<feature type="region of interest" description="Disordered" evidence="4">
    <location>
        <begin position="356"/>
        <end position="389"/>
    </location>
</feature>
<gene>
    <name evidence="6" type="ORF">N7494_008115</name>
</gene>
<keyword evidence="3" id="KW-0269">Exonuclease</keyword>
<feature type="domain" description="Exonuclease" evidence="5">
    <location>
        <begin position="165"/>
        <end position="339"/>
    </location>
</feature>
<dbReference type="Proteomes" id="UP001220324">
    <property type="component" value="Unassembled WGS sequence"/>
</dbReference>
<proteinExistence type="predicted"/>
<dbReference type="Pfam" id="PF00929">
    <property type="entry name" value="RNase_T"/>
    <property type="match status" value="1"/>
</dbReference>
<dbReference type="AlphaFoldDB" id="A0AAD6CTT5"/>
<dbReference type="SMART" id="SM00479">
    <property type="entry name" value="EXOIII"/>
    <property type="match status" value="1"/>
</dbReference>
<dbReference type="PANTHER" id="PTHR12801:SF114">
    <property type="entry name" value="EXONUCLEASE, PUTATIVE (AFU_ORTHOLOGUE AFUA_7G00870)-RELATED"/>
    <property type="match status" value="1"/>
</dbReference>
<evidence type="ECO:0000256" key="4">
    <source>
        <dbReference type="SAM" id="MobiDB-lite"/>
    </source>
</evidence>
<organism evidence="6 7">
    <name type="scientific">Penicillium frequentans</name>
    <dbReference type="NCBI Taxonomy" id="3151616"/>
    <lineage>
        <taxon>Eukaryota</taxon>
        <taxon>Fungi</taxon>
        <taxon>Dikarya</taxon>
        <taxon>Ascomycota</taxon>
        <taxon>Pezizomycotina</taxon>
        <taxon>Eurotiomycetes</taxon>
        <taxon>Eurotiomycetidae</taxon>
        <taxon>Eurotiales</taxon>
        <taxon>Aspergillaceae</taxon>
        <taxon>Penicillium</taxon>
    </lineage>
</organism>
<dbReference type="GO" id="GO:0000027">
    <property type="term" value="P:ribosomal large subunit assembly"/>
    <property type="evidence" value="ECO:0007669"/>
    <property type="project" value="TreeGrafter"/>
</dbReference>
<sequence length="389" mass="44058">MLFNKKAARRRRDIKKRGVDTVTNDADPWVADPDTWRNEPDRWVDQSNPDLWLDLSASSTSTPAPSGSAAFVMQHAPNTSTNLLALGSITYPSSPVIKPASLSPRNQVLLDDLISKCHPASVLLAHRFTIPCNGTAKRKVTTKKSIPLGDLDTLPIASRAHPKREAIVMDCEMVSLSGGRPELAFVTALDFLTGEILINHYVQPRGEVISWNTRYSGVTRQAMNEAMRTGKGLRWEEARDRLRNFADSDTVLIGHALYNDLNVLRFTHLRIVDSSILTCDAVFPDHPVEKSVPRIWGLKTLTKELLGYAIQGSKLGHCALEDTRATRELVMLCLEDPKKVQHWGIKTRELEEWLREERERKQEENRKAREEEAAKLRAETEEKERRERE</sequence>
<dbReference type="InterPro" id="IPR012337">
    <property type="entry name" value="RNaseH-like_sf"/>
</dbReference>
<evidence type="ECO:0000313" key="6">
    <source>
        <dbReference type="EMBL" id="KAJ5538636.1"/>
    </source>
</evidence>
<evidence type="ECO:0000256" key="1">
    <source>
        <dbReference type="ARBA" id="ARBA00022722"/>
    </source>
</evidence>
<dbReference type="InterPro" id="IPR013520">
    <property type="entry name" value="Ribonucl_H"/>
</dbReference>
<evidence type="ECO:0000313" key="7">
    <source>
        <dbReference type="Proteomes" id="UP001220324"/>
    </source>
</evidence>
<comment type="caution">
    <text evidence="6">The sequence shown here is derived from an EMBL/GenBank/DDBJ whole genome shotgun (WGS) entry which is preliminary data.</text>
</comment>
<name>A0AAD6CTT5_9EURO</name>
<dbReference type="Gene3D" id="3.30.420.10">
    <property type="entry name" value="Ribonuclease H-like superfamily/Ribonuclease H"/>
    <property type="match status" value="1"/>
</dbReference>
<dbReference type="GO" id="GO:0006364">
    <property type="term" value="P:rRNA processing"/>
    <property type="evidence" value="ECO:0007669"/>
    <property type="project" value="TreeGrafter"/>
</dbReference>
<dbReference type="CDD" id="cd06137">
    <property type="entry name" value="DEDDh_RNase"/>
    <property type="match status" value="1"/>
</dbReference>
<accession>A0AAD6CTT5</accession>
<evidence type="ECO:0000256" key="2">
    <source>
        <dbReference type="ARBA" id="ARBA00022801"/>
    </source>
</evidence>
<protein>
    <recommendedName>
        <fullName evidence="5">Exonuclease domain-containing protein</fullName>
    </recommendedName>
</protein>
<dbReference type="SUPFAM" id="SSF53098">
    <property type="entry name" value="Ribonuclease H-like"/>
    <property type="match status" value="1"/>
</dbReference>
<dbReference type="PANTHER" id="PTHR12801">
    <property type="entry name" value="RNA EXONUCLEASE REXO1 / RECO3 FAMILY MEMBER-RELATED"/>
    <property type="match status" value="1"/>
</dbReference>
<dbReference type="GO" id="GO:0003676">
    <property type="term" value="F:nucleic acid binding"/>
    <property type="evidence" value="ECO:0007669"/>
    <property type="project" value="InterPro"/>
</dbReference>
<dbReference type="InterPro" id="IPR036397">
    <property type="entry name" value="RNaseH_sf"/>
</dbReference>
<keyword evidence="1" id="KW-0540">Nuclease</keyword>
<dbReference type="EMBL" id="JAQIZZ010000006">
    <property type="protein sequence ID" value="KAJ5538636.1"/>
    <property type="molecule type" value="Genomic_DNA"/>
</dbReference>
<evidence type="ECO:0000256" key="3">
    <source>
        <dbReference type="ARBA" id="ARBA00022839"/>
    </source>
</evidence>
<keyword evidence="7" id="KW-1185">Reference proteome</keyword>
<reference evidence="6 7" key="1">
    <citation type="journal article" date="2023" name="IMA Fungus">
        <title>Comparative genomic study of the Penicillium genus elucidates a diverse pangenome and 15 lateral gene transfer events.</title>
        <authorList>
            <person name="Petersen C."/>
            <person name="Sorensen T."/>
            <person name="Nielsen M.R."/>
            <person name="Sondergaard T.E."/>
            <person name="Sorensen J.L."/>
            <person name="Fitzpatrick D.A."/>
            <person name="Frisvad J.C."/>
            <person name="Nielsen K.L."/>
        </authorList>
    </citation>
    <scope>NUCLEOTIDE SEQUENCE [LARGE SCALE GENOMIC DNA]</scope>
    <source>
        <strain evidence="6 7">IBT 35679</strain>
    </source>
</reference>
<keyword evidence="2" id="KW-0378">Hydrolase</keyword>
<evidence type="ECO:0000259" key="5">
    <source>
        <dbReference type="SMART" id="SM00479"/>
    </source>
</evidence>
<dbReference type="GO" id="GO:0004527">
    <property type="term" value="F:exonuclease activity"/>
    <property type="evidence" value="ECO:0007669"/>
    <property type="project" value="UniProtKB-KW"/>
</dbReference>
<dbReference type="InterPro" id="IPR047021">
    <property type="entry name" value="REXO1/3/4-like"/>
</dbReference>